<evidence type="ECO:0000259" key="7">
    <source>
        <dbReference type="Pfam" id="PF23327"/>
    </source>
</evidence>
<feature type="region of interest" description="Disordered" evidence="6">
    <location>
        <begin position="188"/>
        <end position="212"/>
    </location>
</feature>
<dbReference type="InterPro" id="IPR056360">
    <property type="entry name" value="Chromo_MORC2_6th"/>
</dbReference>
<comment type="subcellular location">
    <subcellularLocation>
        <location evidence="1">Nucleus</location>
    </subcellularLocation>
</comment>
<evidence type="ECO:0000256" key="5">
    <source>
        <dbReference type="SAM" id="Coils"/>
    </source>
</evidence>
<feature type="domain" description="ATPase MORC2 chromo" evidence="7">
    <location>
        <begin position="124"/>
        <end position="183"/>
    </location>
</feature>
<dbReference type="eggNOG" id="KOG1845">
    <property type="taxonomic scope" value="Eukaryota"/>
</dbReference>
<proteinExistence type="predicted"/>
<feature type="compositionally biased region" description="Polar residues" evidence="6">
    <location>
        <begin position="55"/>
        <end position="70"/>
    </location>
</feature>
<dbReference type="PANTHER" id="PTHR23337">
    <property type="entry name" value="ZINC FINGER CW-TYPE COILED-COIL DOMAIN PROTEIN 1"/>
    <property type="match status" value="1"/>
</dbReference>
<evidence type="ECO:0000313" key="8">
    <source>
        <dbReference type="Ensembl" id="ENSCSAVP00000006877.1"/>
    </source>
</evidence>
<feature type="compositionally biased region" description="Basic and acidic residues" evidence="6">
    <location>
        <begin position="71"/>
        <end position="82"/>
    </location>
</feature>
<keyword evidence="2" id="KW-0479">Metal-binding</keyword>
<reference evidence="8" key="2">
    <citation type="submission" date="2025-08" db="UniProtKB">
        <authorList>
            <consortium name="Ensembl"/>
        </authorList>
    </citation>
    <scope>IDENTIFICATION</scope>
</reference>
<keyword evidence="4" id="KW-0539">Nucleus</keyword>
<evidence type="ECO:0000256" key="2">
    <source>
        <dbReference type="ARBA" id="ARBA00022723"/>
    </source>
</evidence>
<evidence type="ECO:0000256" key="3">
    <source>
        <dbReference type="ARBA" id="ARBA00023054"/>
    </source>
</evidence>
<reference evidence="8" key="3">
    <citation type="submission" date="2025-09" db="UniProtKB">
        <authorList>
            <consortium name="Ensembl"/>
        </authorList>
    </citation>
    <scope>IDENTIFICATION</scope>
</reference>
<name>H2YNH0_CIOSA</name>
<dbReference type="GO" id="GO:0046872">
    <property type="term" value="F:metal ion binding"/>
    <property type="evidence" value="ECO:0007669"/>
    <property type="project" value="UniProtKB-KW"/>
</dbReference>
<dbReference type="AlphaFoldDB" id="H2YNH0"/>
<feature type="compositionally biased region" description="Basic and acidic residues" evidence="6">
    <location>
        <begin position="1"/>
        <end position="12"/>
    </location>
</feature>
<dbReference type="PANTHER" id="PTHR23337:SF3">
    <property type="entry name" value="MORC FAMILY CW-TYPE ZINC FINGER 2"/>
    <property type="match status" value="1"/>
</dbReference>
<organism evidence="8 9">
    <name type="scientific">Ciona savignyi</name>
    <name type="common">Pacific transparent sea squirt</name>
    <dbReference type="NCBI Taxonomy" id="51511"/>
    <lineage>
        <taxon>Eukaryota</taxon>
        <taxon>Metazoa</taxon>
        <taxon>Chordata</taxon>
        <taxon>Tunicata</taxon>
        <taxon>Ascidiacea</taxon>
        <taxon>Phlebobranchia</taxon>
        <taxon>Cionidae</taxon>
        <taxon>Ciona</taxon>
    </lineage>
</organism>
<dbReference type="Ensembl" id="ENSCSAVT00000006964.1">
    <property type="protein sequence ID" value="ENSCSAVP00000006877.1"/>
    <property type="gene ID" value="ENSCSAVG00000004105.1"/>
</dbReference>
<feature type="region of interest" description="Disordered" evidence="6">
    <location>
        <begin position="1"/>
        <end position="128"/>
    </location>
</feature>
<dbReference type="GO" id="GO:0005634">
    <property type="term" value="C:nucleus"/>
    <property type="evidence" value="ECO:0007669"/>
    <property type="project" value="UniProtKB-SubCell"/>
</dbReference>
<evidence type="ECO:0000256" key="6">
    <source>
        <dbReference type="SAM" id="MobiDB-lite"/>
    </source>
</evidence>
<dbReference type="Proteomes" id="UP000007875">
    <property type="component" value="Unassembled WGS sequence"/>
</dbReference>
<feature type="coiled-coil region" evidence="5">
    <location>
        <begin position="275"/>
        <end position="302"/>
    </location>
</feature>
<accession>H2YNH0</accession>
<reference evidence="9" key="1">
    <citation type="submission" date="2003-08" db="EMBL/GenBank/DDBJ databases">
        <authorList>
            <person name="Birren B."/>
            <person name="Nusbaum C."/>
            <person name="Abebe A."/>
            <person name="Abouelleil A."/>
            <person name="Adekoya E."/>
            <person name="Ait-zahra M."/>
            <person name="Allen N."/>
            <person name="Allen T."/>
            <person name="An P."/>
            <person name="Anderson M."/>
            <person name="Anderson S."/>
            <person name="Arachchi H."/>
            <person name="Armbruster J."/>
            <person name="Bachantsang P."/>
            <person name="Baldwin J."/>
            <person name="Barry A."/>
            <person name="Bayul T."/>
            <person name="Blitshsteyn B."/>
            <person name="Bloom T."/>
            <person name="Blye J."/>
            <person name="Boguslavskiy L."/>
            <person name="Borowsky M."/>
            <person name="Boukhgalter B."/>
            <person name="Brunache A."/>
            <person name="Butler J."/>
            <person name="Calixte N."/>
            <person name="Calvo S."/>
            <person name="Camarata J."/>
            <person name="Campo K."/>
            <person name="Chang J."/>
            <person name="Cheshatsang Y."/>
            <person name="Citroen M."/>
            <person name="Collymore A."/>
            <person name="Considine T."/>
            <person name="Cook A."/>
            <person name="Cooke P."/>
            <person name="Corum B."/>
            <person name="Cuomo C."/>
            <person name="David R."/>
            <person name="Dawoe T."/>
            <person name="Degray S."/>
            <person name="Dodge S."/>
            <person name="Dooley K."/>
            <person name="Dorje P."/>
            <person name="Dorjee K."/>
            <person name="Dorris L."/>
            <person name="Duffey N."/>
            <person name="Dupes A."/>
            <person name="Elkins T."/>
            <person name="Engels R."/>
            <person name="Erickson J."/>
            <person name="Farina A."/>
            <person name="Faro S."/>
            <person name="Ferreira P."/>
            <person name="Fischer H."/>
            <person name="Fitzgerald M."/>
            <person name="Foley K."/>
            <person name="Gage D."/>
            <person name="Galagan J."/>
            <person name="Gearin G."/>
            <person name="Gnerre S."/>
            <person name="Gnirke A."/>
            <person name="Goyette A."/>
            <person name="Graham J."/>
            <person name="Grandbois E."/>
            <person name="Gyaltsen K."/>
            <person name="Hafez N."/>
            <person name="Hagopian D."/>
            <person name="Hagos B."/>
            <person name="Hall J."/>
            <person name="Hatcher B."/>
            <person name="Heller A."/>
            <person name="Higgins H."/>
            <person name="Honan T."/>
            <person name="Horn A."/>
            <person name="Houde N."/>
            <person name="Hughes L."/>
            <person name="Hulme W."/>
            <person name="Husby E."/>
            <person name="Iliev I."/>
            <person name="Jaffe D."/>
            <person name="Jones C."/>
            <person name="Kamal M."/>
            <person name="Kamat A."/>
            <person name="Kamvysselis M."/>
            <person name="Karlsson E."/>
            <person name="Kells C."/>
            <person name="Kieu A."/>
            <person name="Kisner P."/>
            <person name="Kodira C."/>
            <person name="Kulbokas E."/>
            <person name="Labutti K."/>
            <person name="Lama D."/>
            <person name="Landers T."/>
            <person name="Leger J."/>
            <person name="Levine S."/>
            <person name="Lewis D."/>
            <person name="Lewis T."/>
            <person name="Lindblad-toh K."/>
            <person name="Liu X."/>
            <person name="Lokyitsang T."/>
            <person name="Lokyitsang Y."/>
            <person name="Lucien O."/>
            <person name="Lui A."/>
            <person name="Ma L.J."/>
            <person name="Mabbitt R."/>
            <person name="Macdonald J."/>
            <person name="Maclean C."/>
            <person name="Major J."/>
            <person name="Manning J."/>
            <person name="Marabella R."/>
            <person name="Maru K."/>
            <person name="Matthews C."/>
            <person name="Mauceli E."/>
            <person name="Mccarthy M."/>
            <person name="Mcdonough S."/>
            <person name="Mcghee T."/>
            <person name="Meldrim J."/>
            <person name="Meneus L."/>
            <person name="Mesirov J."/>
            <person name="Mihalev A."/>
            <person name="Mihova T."/>
            <person name="Mikkelsen T."/>
            <person name="Mlenga V."/>
            <person name="Moru K."/>
            <person name="Mozes J."/>
            <person name="Mulrain L."/>
            <person name="Munson G."/>
            <person name="Naylor J."/>
            <person name="Newes C."/>
            <person name="Nguyen C."/>
            <person name="Nguyen N."/>
            <person name="Nguyen T."/>
            <person name="Nicol R."/>
            <person name="Nielsen C."/>
            <person name="Nizzari M."/>
            <person name="Norbu C."/>
            <person name="Norbu N."/>
            <person name="O'donnell P."/>
            <person name="Okoawo O."/>
            <person name="O'leary S."/>
            <person name="Omotosho B."/>
            <person name="O'neill K."/>
            <person name="Osman S."/>
            <person name="Parker S."/>
            <person name="Perrin D."/>
            <person name="Phunkhang P."/>
            <person name="Piqani B."/>
            <person name="Purcell S."/>
            <person name="Rachupka T."/>
            <person name="Ramasamy U."/>
            <person name="Rameau R."/>
            <person name="Ray V."/>
            <person name="Raymond C."/>
            <person name="Retta R."/>
            <person name="Richardson S."/>
            <person name="Rise C."/>
            <person name="Rodriguez J."/>
            <person name="Rogers J."/>
            <person name="Rogov P."/>
            <person name="Rutman M."/>
            <person name="Schupbach R."/>
            <person name="Seaman C."/>
            <person name="Settipalli S."/>
            <person name="Sharpe T."/>
            <person name="Sheridan J."/>
            <person name="Sherpa N."/>
            <person name="Shi J."/>
            <person name="Smirnov S."/>
            <person name="Smith C."/>
            <person name="Sougnez C."/>
            <person name="Spencer B."/>
            <person name="Stalker J."/>
            <person name="Stange-thomann N."/>
            <person name="Stavropoulos S."/>
            <person name="Stetson K."/>
            <person name="Stone C."/>
            <person name="Stone S."/>
            <person name="Stubbs M."/>
            <person name="Talamas J."/>
            <person name="Tchuinga P."/>
            <person name="Tenzing P."/>
            <person name="Tesfaye S."/>
            <person name="Theodore J."/>
            <person name="Thoulutsang Y."/>
            <person name="Topham K."/>
            <person name="Towey S."/>
            <person name="Tsamla T."/>
            <person name="Tsomo N."/>
            <person name="Vallee D."/>
            <person name="Vassiliev H."/>
            <person name="Venkataraman V."/>
            <person name="Vinson J."/>
            <person name="Vo A."/>
            <person name="Wade C."/>
            <person name="Wang S."/>
            <person name="Wangchuk T."/>
            <person name="Wangdi T."/>
            <person name="Whittaker C."/>
            <person name="Wilkinson J."/>
            <person name="Wu Y."/>
            <person name="Wyman D."/>
            <person name="Yadav S."/>
            <person name="Yang S."/>
            <person name="Yang X."/>
            <person name="Yeager S."/>
            <person name="Yee E."/>
            <person name="Young G."/>
            <person name="Zainoun J."/>
            <person name="Zembeck L."/>
            <person name="Zimmer A."/>
            <person name="Zody M."/>
            <person name="Lander E."/>
        </authorList>
    </citation>
    <scope>NUCLEOTIDE SEQUENCE [LARGE SCALE GENOMIC DNA]</scope>
</reference>
<evidence type="ECO:0000256" key="4">
    <source>
        <dbReference type="ARBA" id="ARBA00023242"/>
    </source>
</evidence>
<evidence type="ECO:0000313" key="9">
    <source>
        <dbReference type="Proteomes" id="UP000007875"/>
    </source>
</evidence>
<dbReference type="Pfam" id="PF23327">
    <property type="entry name" value="Chromo_MORC2_6th"/>
    <property type="match status" value="1"/>
</dbReference>
<keyword evidence="3 5" id="KW-0175">Coiled coil</keyword>
<feature type="compositionally biased region" description="Polar residues" evidence="6">
    <location>
        <begin position="13"/>
        <end position="28"/>
    </location>
</feature>
<sequence>MEKMQRELDKVSKLQTVTSSRDAFNKLSNESRRRKVSSSSSGGEVSDGDEMYSPTRPQLTQDSRMSSTSDGYKRRPVDDRKTVARKSAAYTPTKNSNFVIPKKKSRVEPEEPSDDSDDDSSKSTHIGRMVELNIGGKYRPGRIILSKVTKGQPTKFKIKFDQHPQDRFDKWVEENSIDLRFVTNSGFVTNGNTAPSPTKRRASAPEASSSVQIDQTTADLQENALGKLRTCLRYFLPPQWKMPKEQINNLSLQELVDFPMDDFFDHYEKGLRRLVSNFRTQADQQRAAADTAKQELSETQQLLFDLLTRFDKDTPPMANEEVTLYARRYLDNTT</sequence>
<dbReference type="HOGENOM" id="CLU_831426_0_0_1"/>
<keyword evidence="9" id="KW-1185">Reference proteome</keyword>
<protein>
    <recommendedName>
        <fullName evidence="7">ATPase MORC2 chromo domain-containing protein</fullName>
    </recommendedName>
</protein>
<evidence type="ECO:0000256" key="1">
    <source>
        <dbReference type="ARBA" id="ARBA00004123"/>
    </source>
</evidence>
<dbReference type="InParanoid" id="H2YNH0"/>